<sequence length="264" mass="29304">MSLGDGIRPLIDDKCCNEMVEYFLDDADETEIYFEHAPNHAEEVLSVLPPPLILNDPPLVSEAVEDPHVNNDPPLVSDGYVDPTIVSDGFGDQPIVSDVEVVGESFNGVNEDNSAHQVKVDYDNESSDSDPEVSDNSEDEELVQSRNKRRAFKKDRKGWSDRNVNDVGENESSSNHDVDDIGSDDGGINKEQASSGNESESWDSEEHGSFESSDEDSGLSDKDEAVRRKNRCPEYNPKARLPVLELEVQKEWGQKDQSMLCIST</sequence>
<dbReference type="Proteomes" id="UP000187406">
    <property type="component" value="Unassembled WGS sequence"/>
</dbReference>
<evidence type="ECO:0000256" key="1">
    <source>
        <dbReference type="SAM" id="MobiDB-lite"/>
    </source>
</evidence>
<accession>A0A1Q3CJN5</accession>
<evidence type="ECO:0000313" key="3">
    <source>
        <dbReference type="Proteomes" id="UP000187406"/>
    </source>
</evidence>
<comment type="caution">
    <text evidence="2">The sequence shown here is derived from an EMBL/GenBank/DDBJ whole genome shotgun (WGS) entry which is preliminary data.</text>
</comment>
<evidence type="ECO:0000313" key="2">
    <source>
        <dbReference type="EMBL" id="GAV80328.1"/>
    </source>
</evidence>
<organism evidence="2 3">
    <name type="scientific">Cephalotus follicularis</name>
    <name type="common">Albany pitcher plant</name>
    <dbReference type="NCBI Taxonomy" id="3775"/>
    <lineage>
        <taxon>Eukaryota</taxon>
        <taxon>Viridiplantae</taxon>
        <taxon>Streptophyta</taxon>
        <taxon>Embryophyta</taxon>
        <taxon>Tracheophyta</taxon>
        <taxon>Spermatophyta</taxon>
        <taxon>Magnoliopsida</taxon>
        <taxon>eudicotyledons</taxon>
        <taxon>Gunneridae</taxon>
        <taxon>Pentapetalae</taxon>
        <taxon>rosids</taxon>
        <taxon>fabids</taxon>
        <taxon>Oxalidales</taxon>
        <taxon>Cephalotaceae</taxon>
        <taxon>Cephalotus</taxon>
    </lineage>
</organism>
<feature type="region of interest" description="Disordered" evidence="1">
    <location>
        <begin position="107"/>
        <end position="236"/>
    </location>
</feature>
<dbReference type="AlphaFoldDB" id="A0A1Q3CJN5"/>
<keyword evidence="3" id="KW-1185">Reference proteome</keyword>
<feature type="compositionally biased region" description="Basic residues" evidence="1">
    <location>
        <begin position="146"/>
        <end position="156"/>
    </location>
</feature>
<name>A0A1Q3CJN5_CEPFO</name>
<reference evidence="3" key="1">
    <citation type="submission" date="2016-04" db="EMBL/GenBank/DDBJ databases">
        <title>Cephalotus genome sequencing.</title>
        <authorList>
            <person name="Fukushima K."/>
            <person name="Hasebe M."/>
            <person name="Fang X."/>
        </authorList>
    </citation>
    <scope>NUCLEOTIDE SEQUENCE [LARGE SCALE GENOMIC DNA]</scope>
    <source>
        <strain evidence="3">cv. St1</strain>
    </source>
</reference>
<gene>
    <name evidence="2" type="ORF">CFOL_v3_23789</name>
</gene>
<proteinExistence type="predicted"/>
<dbReference type="InParanoid" id="A0A1Q3CJN5"/>
<dbReference type="EMBL" id="BDDD01002157">
    <property type="protein sequence ID" value="GAV80328.1"/>
    <property type="molecule type" value="Genomic_DNA"/>
</dbReference>
<protein>
    <submittedName>
        <fullName evidence="2">Uncharacterized protein</fullName>
    </submittedName>
</protein>
<feature type="compositionally biased region" description="Acidic residues" evidence="1">
    <location>
        <begin position="123"/>
        <end position="142"/>
    </location>
</feature>
<feature type="compositionally biased region" description="Polar residues" evidence="1">
    <location>
        <begin position="107"/>
        <end position="116"/>
    </location>
</feature>